<feature type="domain" description="HTH gntR-type" evidence="4">
    <location>
        <begin position="13"/>
        <end position="81"/>
    </location>
</feature>
<dbReference type="Gene3D" id="1.10.10.10">
    <property type="entry name" value="Winged helix-like DNA-binding domain superfamily/Winged helix DNA-binding domain"/>
    <property type="match status" value="1"/>
</dbReference>
<dbReference type="RefSeq" id="WP_223411403.1">
    <property type="nucleotide sequence ID" value="NZ_JAGSHT010000028.1"/>
</dbReference>
<dbReference type="PANTHER" id="PTHR38445:SF9">
    <property type="entry name" value="HTH-TYPE TRANSCRIPTIONAL REPRESSOR YTRA"/>
    <property type="match status" value="1"/>
</dbReference>
<dbReference type="EMBL" id="JAGSHT010000028">
    <property type="protein sequence ID" value="MBZ2199403.1"/>
    <property type="molecule type" value="Genomic_DNA"/>
</dbReference>
<dbReference type="CDD" id="cd07377">
    <property type="entry name" value="WHTH_GntR"/>
    <property type="match status" value="1"/>
</dbReference>
<accession>A0ABS7SJD7</accession>
<organism evidence="5 6">
    <name type="scientific">Occultella gossypii</name>
    <dbReference type="NCBI Taxonomy" id="2800820"/>
    <lineage>
        <taxon>Bacteria</taxon>
        <taxon>Bacillati</taxon>
        <taxon>Actinomycetota</taxon>
        <taxon>Actinomycetes</taxon>
        <taxon>Micrococcales</taxon>
        <taxon>Ruaniaceae</taxon>
        <taxon>Occultella</taxon>
    </lineage>
</organism>
<name>A0ABS7SJD7_9MICO</name>
<comment type="caution">
    <text evidence="5">The sequence shown here is derived from an EMBL/GenBank/DDBJ whole genome shotgun (WGS) entry which is preliminary data.</text>
</comment>
<evidence type="ECO:0000256" key="2">
    <source>
        <dbReference type="ARBA" id="ARBA00023125"/>
    </source>
</evidence>
<dbReference type="Pfam" id="PF00392">
    <property type="entry name" value="GntR"/>
    <property type="match status" value="1"/>
</dbReference>
<gene>
    <name evidence="5" type="ORF">KCQ71_24885</name>
</gene>
<keyword evidence="2" id="KW-0238">DNA-binding</keyword>
<evidence type="ECO:0000313" key="6">
    <source>
        <dbReference type="Proteomes" id="UP000826651"/>
    </source>
</evidence>
<proteinExistence type="predicted"/>
<reference evidence="5 6" key="1">
    <citation type="submission" date="2021-04" db="EMBL/GenBank/DDBJ databases">
        <title>Ruania sp. nov., isolated from sandy soil of mangrove forest.</title>
        <authorList>
            <person name="Ge X."/>
            <person name="Huang R."/>
            <person name="Liu W."/>
        </authorList>
    </citation>
    <scope>NUCLEOTIDE SEQUENCE [LARGE SCALE GENOMIC DNA]</scope>
    <source>
        <strain evidence="5 6">N2-46</strain>
    </source>
</reference>
<dbReference type="Proteomes" id="UP000826651">
    <property type="component" value="Unassembled WGS sequence"/>
</dbReference>
<evidence type="ECO:0000256" key="1">
    <source>
        <dbReference type="ARBA" id="ARBA00023015"/>
    </source>
</evidence>
<keyword evidence="6" id="KW-1185">Reference proteome</keyword>
<dbReference type="InterPro" id="IPR036388">
    <property type="entry name" value="WH-like_DNA-bd_sf"/>
</dbReference>
<dbReference type="PANTHER" id="PTHR38445">
    <property type="entry name" value="HTH-TYPE TRANSCRIPTIONAL REPRESSOR YTRA"/>
    <property type="match status" value="1"/>
</dbReference>
<protein>
    <submittedName>
        <fullName evidence="5">GntR family transcriptional regulator</fullName>
    </submittedName>
</protein>
<evidence type="ECO:0000256" key="3">
    <source>
        <dbReference type="ARBA" id="ARBA00023163"/>
    </source>
</evidence>
<sequence length="132" mass="13725">MTLQVRVDLALGVPPYEQIRSQIAGHVGAGNLHPGDRLPTVRDLAADLGVAAGTVARAYRELEQSGLVQTRRRLGTVVADGAGSEGAGQELQRSAAALVRAARIEGLSDDAVLDLVRGTLMAPGLPAPQVRD</sequence>
<keyword evidence="1" id="KW-0805">Transcription regulation</keyword>
<dbReference type="SUPFAM" id="SSF46785">
    <property type="entry name" value="Winged helix' DNA-binding domain"/>
    <property type="match status" value="1"/>
</dbReference>
<evidence type="ECO:0000259" key="4">
    <source>
        <dbReference type="PROSITE" id="PS50949"/>
    </source>
</evidence>
<keyword evidence="3" id="KW-0804">Transcription</keyword>
<evidence type="ECO:0000313" key="5">
    <source>
        <dbReference type="EMBL" id="MBZ2199403.1"/>
    </source>
</evidence>
<dbReference type="SMART" id="SM00345">
    <property type="entry name" value="HTH_GNTR"/>
    <property type="match status" value="1"/>
</dbReference>
<dbReference type="InterPro" id="IPR036390">
    <property type="entry name" value="WH_DNA-bd_sf"/>
</dbReference>
<dbReference type="InterPro" id="IPR000524">
    <property type="entry name" value="Tscrpt_reg_HTH_GntR"/>
</dbReference>
<dbReference type="PROSITE" id="PS50949">
    <property type="entry name" value="HTH_GNTR"/>
    <property type="match status" value="1"/>
</dbReference>